<gene>
    <name evidence="1" type="ORF">Val02_24470</name>
</gene>
<protein>
    <recommendedName>
        <fullName evidence="3">L-2-amino-thiazoline-4-carboxylic acid hydrolase</fullName>
    </recommendedName>
</protein>
<dbReference type="InterPro" id="IPR026002">
    <property type="entry name" value="ATC_hydrolase-like"/>
</dbReference>
<comment type="caution">
    <text evidence="1">The sequence shown here is derived from an EMBL/GenBank/DDBJ whole genome shotgun (WGS) entry which is preliminary data.</text>
</comment>
<accession>A0A8J3YKG6</accession>
<dbReference type="EMBL" id="BOPF01000007">
    <property type="protein sequence ID" value="GIJ45561.1"/>
    <property type="molecule type" value="Genomic_DNA"/>
</dbReference>
<organism evidence="1 2">
    <name type="scientific">Virgisporangium aliadipatigenens</name>
    <dbReference type="NCBI Taxonomy" id="741659"/>
    <lineage>
        <taxon>Bacteria</taxon>
        <taxon>Bacillati</taxon>
        <taxon>Actinomycetota</taxon>
        <taxon>Actinomycetes</taxon>
        <taxon>Micromonosporales</taxon>
        <taxon>Micromonosporaceae</taxon>
        <taxon>Virgisporangium</taxon>
    </lineage>
</organism>
<evidence type="ECO:0008006" key="3">
    <source>
        <dbReference type="Google" id="ProtNLM"/>
    </source>
</evidence>
<dbReference type="Proteomes" id="UP000619260">
    <property type="component" value="Unassembled WGS sequence"/>
</dbReference>
<dbReference type="RefSeq" id="WP_203899085.1">
    <property type="nucleotide sequence ID" value="NZ_BOPF01000007.1"/>
</dbReference>
<dbReference type="AlphaFoldDB" id="A0A8J3YKG6"/>
<name>A0A8J3YKG6_9ACTN</name>
<evidence type="ECO:0000313" key="1">
    <source>
        <dbReference type="EMBL" id="GIJ45561.1"/>
    </source>
</evidence>
<dbReference type="Pfam" id="PF14196">
    <property type="entry name" value="ATC_hydrolase"/>
    <property type="match status" value="1"/>
</dbReference>
<reference evidence="1" key="1">
    <citation type="submission" date="2021-01" db="EMBL/GenBank/DDBJ databases">
        <title>Whole genome shotgun sequence of Virgisporangium aliadipatigenens NBRC 105644.</title>
        <authorList>
            <person name="Komaki H."/>
            <person name="Tamura T."/>
        </authorList>
    </citation>
    <scope>NUCLEOTIDE SEQUENCE</scope>
    <source>
        <strain evidence="1">NBRC 105644</strain>
    </source>
</reference>
<evidence type="ECO:0000313" key="2">
    <source>
        <dbReference type="Proteomes" id="UP000619260"/>
    </source>
</evidence>
<keyword evidence="2" id="KW-1185">Reference proteome</keyword>
<proteinExistence type="predicted"/>
<sequence length="204" mass="22798">MSHWDPDASSVAIVDAFLAHLDTPHVEEIRARQAALLAASGELPDPPARYNRRYTTAVLAAWEVLSPRFGPARHQDLLDLLREAFTAPFREWTARSTREFLDGADDPFAAMAALAKKRETTDFGVEFTFDRDEGPAHLHQDVRRCGYLEYLRGRGAAHLTPVLCAFDTAWLEAVDPARHGFVATRATTLAEGGPTCPFHFRRVR</sequence>